<evidence type="ECO:0000259" key="1">
    <source>
        <dbReference type="Pfam" id="PF01642"/>
    </source>
</evidence>
<evidence type="ECO:0000313" key="2">
    <source>
        <dbReference type="EMBL" id="AZQ44473.1"/>
    </source>
</evidence>
<dbReference type="Proteomes" id="UP000279600">
    <property type="component" value="Chromosome"/>
</dbReference>
<dbReference type="RefSeq" id="WP_126447943.1">
    <property type="nucleotide sequence ID" value="NZ_CP034549.1"/>
</dbReference>
<dbReference type="GO" id="GO:0031419">
    <property type="term" value="F:cobalamin binding"/>
    <property type="evidence" value="ECO:0007669"/>
    <property type="project" value="InterPro"/>
</dbReference>
<proteinExistence type="predicted"/>
<protein>
    <submittedName>
        <fullName evidence="2">Methylmalonyl-CoA mutase</fullName>
    </submittedName>
</protein>
<dbReference type="InterPro" id="IPR016176">
    <property type="entry name" value="Cbl-dep_enz_cat"/>
</dbReference>
<dbReference type="Pfam" id="PF01642">
    <property type="entry name" value="MM_CoA_mutase"/>
    <property type="match status" value="1"/>
</dbReference>
<evidence type="ECO:0000313" key="3">
    <source>
        <dbReference type="Proteomes" id="UP000279600"/>
    </source>
</evidence>
<dbReference type="GO" id="GO:0016866">
    <property type="term" value="F:intramolecular transferase activity"/>
    <property type="evidence" value="ECO:0007669"/>
    <property type="project" value="InterPro"/>
</dbReference>
<organism evidence="2 3">
    <name type="scientific">Nonlabens ponticola</name>
    <dbReference type="NCBI Taxonomy" id="2496866"/>
    <lineage>
        <taxon>Bacteria</taxon>
        <taxon>Pseudomonadati</taxon>
        <taxon>Bacteroidota</taxon>
        <taxon>Flavobacteriia</taxon>
        <taxon>Flavobacteriales</taxon>
        <taxon>Flavobacteriaceae</taxon>
        <taxon>Nonlabens</taxon>
    </lineage>
</organism>
<feature type="domain" description="Methylmalonyl-CoA mutase alpha/beta chain catalytic" evidence="1">
    <location>
        <begin position="144"/>
        <end position="437"/>
    </location>
</feature>
<dbReference type="EMBL" id="CP034549">
    <property type="protein sequence ID" value="AZQ44473.1"/>
    <property type="molecule type" value="Genomic_DNA"/>
</dbReference>
<dbReference type="InterPro" id="IPR006099">
    <property type="entry name" value="MeMalonylCoA_mutase_a/b_cat"/>
</dbReference>
<gene>
    <name evidence="2" type="ORF">EJ995_09535</name>
</gene>
<sequence length="465" mass="53001">MSDKLFTEFDPVSEAQWKQKIQYDLKGADYNETLITKTPSGIHIKPLYLPDSQVEMNLPSRATHDGGWYISQKIYCGNAAAANKKALDILNRGAEGLILDIPKADVDLEQLFDNLPAVGIQVHPRFMDLDFLDRLHKIAPNAYVHFDILHELGHRGNWFKNQKVDFEKHSKFLKNYKGYFSNITITTSHYQQAGATVVQELAYYAAHLHEYLNAYCHDASLQDDGIYSAFAKADKRINIDTTIGPDYFMQIAKYRAYRVITKSVGKLYDLNLEAYITATPSLRNKSLLDYNVNLLRTTTECMSAVLGGADTVHNLAYDAFFHKENEFGDRIARNQLLILKEEAYLNKVANVADGTYYINALTKELTEKAMQIFKEIEKAGGLVQSLFEGTIQRKTKESDTSEREKVQNGNQIMVGVNKFPNTAQPLQSEYEILPFQKIEHRKTLVTPISFKRLAEEIEKSEMPKK</sequence>
<dbReference type="AlphaFoldDB" id="A0A3S9MZI1"/>
<dbReference type="KEGG" id="noj:EJ995_09535"/>
<dbReference type="Gene3D" id="3.20.20.240">
    <property type="entry name" value="Methylmalonyl-CoA mutase"/>
    <property type="match status" value="1"/>
</dbReference>
<dbReference type="SUPFAM" id="SSF51703">
    <property type="entry name" value="Cobalamin (vitamin B12)-dependent enzymes"/>
    <property type="match status" value="1"/>
</dbReference>
<keyword evidence="3" id="KW-1185">Reference proteome</keyword>
<dbReference type="CDD" id="cd03677">
    <property type="entry name" value="MM_CoA_mutase_beta"/>
    <property type="match status" value="1"/>
</dbReference>
<dbReference type="PANTHER" id="PTHR48101">
    <property type="entry name" value="METHYLMALONYL-COA MUTASE, MITOCHONDRIAL-RELATED"/>
    <property type="match status" value="1"/>
</dbReference>
<accession>A0A3S9MZI1</accession>
<dbReference type="OrthoDB" id="9762378at2"/>
<reference evidence="2 3" key="1">
    <citation type="submission" date="2018-12" db="EMBL/GenBank/DDBJ databases">
        <title>Complete genome of Nonlabens sp. MJ115.</title>
        <authorList>
            <person name="Choi H.S."/>
            <person name="Jung J."/>
        </authorList>
    </citation>
    <scope>NUCLEOTIDE SEQUENCE [LARGE SCALE GENOMIC DNA]</scope>
    <source>
        <strain evidence="2 3">MJ115</strain>
    </source>
</reference>
<name>A0A3S9MZI1_9FLAO</name>
<dbReference type="PANTHER" id="PTHR48101:SF1">
    <property type="entry name" value="METHYLMALONYL-COA MUTASE, LARGE SUBUNIT"/>
    <property type="match status" value="1"/>
</dbReference>